<dbReference type="Proteomes" id="UP000694846">
    <property type="component" value="Unplaced"/>
</dbReference>
<evidence type="ECO:0000313" key="5">
    <source>
        <dbReference type="RefSeq" id="XP_025405917.1"/>
    </source>
</evidence>
<dbReference type="GeneID" id="112680128"/>
<proteinExistence type="predicted"/>
<protein>
    <submittedName>
        <fullName evidence="3 4">Uncharacterized protein LOC112680128</fullName>
    </submittedName>
</protein>
<keyword evidence="1" id="KW-0472">Membrane</keyword>
<organism evidence="2 5">
    <name type="scientific">Sipha flava</name>
    <name type="common">yellow sugarcane aphid</name>
    <dbReference type="NCBI Taxonomy" id="143950"/>
    <lineage>
        <taxon>Eukaryota</taxon>
        <taxon>Metazoa</taxon>
        <taxon>Ecdysozoa</taxon>
        <taxon>Arthropoda</taxon>
        <taxon>Hexapoda</taxon>
        <taxon>Insecta</taxon>
        <taxon>Pterygota</taxon>
        <taxon>Neoptera</taxon>
        <taxon>Paraneoptera</taxon>
        <taxon>Hemiptera</taxon>
        <taxon>Sternorrhyncha</taxon>
        <taxon>Aphidomorpha</taxon>
        <taxon>Aphidoidea</taxon>
        <taxon>Aphididae</taxon>
        <taxon>Sipha</taxon>
    </lineage>
</organism>
<dbReference type="RefSeq" id="XP_025405916.1">
    <property type="nucleotide sequence ID" value="XM_025550131.1"/>
</dbReference>
<evidence type="ECO:0000313" key="2">
    <source>
        <dbReference type="Proteomes" id="UP000694846"/>
    </source>
</evidence>
<dbReference type="RefSeq" id="XP_025405917.1">
    <property type="nucleotide sequence ID" value="XM_025550132.1"/>
</dbReference>
<evidence type="ECO:0000313" key="4">
    <source>
        <dbReference type="RefSeq" id="XP_025405916.1"/>
    </source>
</evidence>
<gene>
    <name evidence="3 4 5" type="primary">LOC112680128</name>
</gene>
<keyword evidence="1" id="KW-1133">Transmembrane helix</keyword>
<feature type="transmembrane region" description="Helical" evidence="1">
    <location>
        <begin position="20"/>
        <end position="41"/>
    </location>
</feature>
<keyword evidence="1" id="KW-0812">Transmembrane</keyword>
<sequence>MAFEIKNPGKPRQVRGTNAYKYRNLFVFGVFAFSGLSWFLFEQLPTTKRLKEKIYSGYWDRTPEDNYRLEMIKRNLNPDMKDLMAKRAELSKKEPIVPIKV</sequence>
<keyword evidence="2" id="KW-1185">Reference proteome</keyword>
<name>A0A8B8F6G5_9HEMI</name>
<dbReference type="RefSeq" id="XP_025405915.1">
    <property type="nucleotide sequence ID" value="XM_025550130.1"/>
</dbReference>
<reference evidence="3 4" key="1">
    <citation type="submission" date="2025-04" db="UniProtKB">
        <authorList>
            <consortium name="RefSeq"/>
        </authorList>
    </citation>
    <scope>IDENTIFICATION</scope>
    <source>
        <tissue evidence="3 4">Whole body</tissue>
    </source>
</reference>
<dbReference type="OrthoDB" id="6593925at2759"/>
<dbReference type="AlphaFoldDB" id="A0A8B8F6G5"/>
<evidence type="ECO:0000313" key="3">
    <source>
        <dbReference type="RefSeq" id="XP_025405915.1"/>
    </source>
</evidence>
<accession>A0A8B8F6G5</accession>
<evidence type="ECO:0000256" key="1">
    <source>
        <dbReference type="SAM" id="Phobius"/>
    </source>
</evidence>